<dbReference type="Pfam" id="PF00270">
    <property type="entry name" value="DEAD"/>
    <property type="match status" value="1"/>
</dbReference>
<organism evidence="12 13">
    <name type="scientific">Paramecium octaurelia</name>
    <dbReference type="NCBI Taxonomy" id="43137"/>
    <lineage>
        <taxon>Eukaryota</taxon>
        <taxon>Sar</taxon>
        <taxon>Alveolata</taxon>
        <taxon>Ciliophora</taxon>
        <taxon>Intramacronucleata</taxon>
        <taxon>Oligohymenophorea</taxon>
        <taxon>Peniculida</taxon>
        <taxon>Parameciidae</taxon>
        <taxon>Paramecium</taxon>
    </lineage>
</organism>
<reference evidence="12" key="1">
    <citation type="submission" date="2021-01" db="EMBL/GenBank/DDBJ databases">
        <authorList>
            <consortium name="Genoscope - CEA"/>
            <person name="William W."/>
        </authorList>
    </citation>
    <scope>NUCLEOTIDE SEQUENCE</scope>
</reference>
<dbReference type="OMA" id="TKQKCEW"/>
<comment type="catalytic activity">
    <reaction evidence="7">
        <text>ATP + H2O = ADP + phosphate + H(+)</text>
        <dbReference type="Rhea" id="RHEA:13065"/>
        <dbReference type="ChEBI" id="CHEBI:15377"/>
        <dbReference type="ChEBI" id="CHEBI:15378"/>
        <dbReference type="ChEBI" id="CHEBI:30616"/>
        <dbReference type="ChEBI" id="CHEBI:43474"/>
        <dbReference type="ChEBI" id="CHEBI:456216"/>
        <dbReference type="EC" id="3.6.4.13"/>
    </reaction>
</comment>
<dbReference type="PROSITE" id="PS51195">
    <property type="entry name" value="Q_MOTIF"/>
    <property type="match status" value="1"/>
</dbReference>
<keyword evidence="13" id="KW-1185">Reference proteome</keyword>
<evidence type="ECO:0000259" key="10">
    <source>
        <dbReference type="PROSITE" id="PS51194"/>
    </source>
</evidence>
<evidence type="ECO:0000259" key="9">
    <source>
        <dbReference type="PROSITE" id="PS51192"/>
    </source>
</evidence>
<evidence type="ECO:0000259" key="11">
    <source>
        <dbReference type="PROSITE" id="PS51195"/>
    </source>
</evidence>
<gene>
    <name evidence="12" type="ORF">POCTA_138.1.T1330187</name>
</gene>
<evidence type="ECO:0000256" key="7">
    <source>
        <dbReference type="ARBA" id="ARBA00047984"/>
    </source>
</evidence>
<keyword evidence="4" id="KW-0347">Helicase</keyword>
<accession>A0A8S1XUU9</accession>
<evidence type="ECO:0000256" key="6">
    <source>
        <dbReference type="ARBA" id="ARBA00022884"/>
    </source>
</evidence>
<dbReference type="GO" id="GO:0005524">
    <property type="term" value="F:ATP binding"/>
    <property type="evidence" value="ECO:0007669"/>
    <property type="project" value="UniProtKB-KW"/>
</dbReference>
<evidence type="ECO:0000256" key="3">
    <source>
        <dbReference type="ARBA" id="ARBA00022801"/>
    </source>
</evidence>
<dbReference type="Pfam" id="PF00271">
    <property type="entry name" value="Helicase_C"/>
    <property type="match status" value="1"/>
</dbReference>
<feature type="domain" description="Helicase C-terminal" evidence="10">
    <location>
        <begin position="234"/>
        <end position="395"/>
    </location>
</feature>
<dbReference type="InterPro" id="IPR001650">
    <property type="entry name" value="Helicase_C-like"/>
</dbReference>
<dbReference type="CDD" id="cd18787">
    <property type="entry name" value="SF2_C_DEAD"/>
    <property type="match status" value="1"/>
</dbReference>
<dbReference type="EMBL" id="CAJJDP010000134">
    <property type="protein sequence ID" value="CAD8204803.1"/>
    <property type="molecule type" value="Genomic_DNA"/>
</dbReference>
<proteinExistence type="predicted"/>
<dbReference type="AlphaFoldDB" id="A0A8S1XUU9"/>
<dbReference type="Proteomes" id="UP000683925">
    <property type="component" value="Unassembled WGS sequence"/>
</dbReference>
<dbReference type="SMART" id="SM00487">
    <property type="entry name" value="DEXDc"/>
    <property type="match status" value="1"/>
</dbReference>
<evidence type="ECO:0000256" key="4">
    <source>
        <dbReference type="ARBA" id="ARBA00022806"/>
    </source>
</evidence>
<feature type="domain" description="DEAD-box RNA helicase Q" evidence="11">
    <location>
        <begin position="22"/>
        <end position="50"/>
    </location>
</feature>
<evidence type="ECO:0000256" key="2">
    <source>
        <dbReference type="ARBA" id="ARBA00022741"/>
    </source>
</evidence>
<comment type="caution">
    <text evidence="12">The sequence shown here is derived from an EMBL/GenBank/DDBJ whole genome shotgun (WGS) entry which is preliminary data.</text>
</comment>
<evidence type="ECO:0000256" key="5">
    <source>
        <dbReference type="ARBA" id="ARBA00022840"/>
    </source>
</evidence>
<sequence length="395" mass="45728">MDKQHLNDNVEWKTKEEQIIYATFESMQLRKELLRGIDAFGFTLPQEVQQRALVPMVQGRDVLIQNYRSTGKTTAISLSVLSVVDLSVKKIQALILQKTRKQTEQNADLIKTLGKFLNVSIHAFSEGNSIQDDISVLQQGIQIVLGTLDRVFNLIQRMELSFGHLKMIILDQADEMLIDESKLQVYCIYKYLQPKIQNVLVTSTLSLDILDLIEKFFNNPLMIMDNKNELTLEGIKQFFIQVDKEEWKFETLCDLYETAAITQSVVYCSTKQKCEWLANKMLEGKFNVVQIHQGMSQQQRDEIIKDFKQGIQKILIATDILGRCLDIEYVSLIINYDVPISKELYIFRIGRKGKFGRKGVAITLIRQEDFRILNEIEQYYSTQVEELPMNFADNL</sequence>
<keyword evidence="3" id="KW-0378">Hydrolase</keyword>
<dbReference type="InterPro" id="IPR014014">
    <property type="entry name" value="RNA_helicase_DEAD_Q_motif"/>
</dbReference>
<dbReference type="GO" id="GO:0016787">
    <property type="term" value="F:hydrolase activity"/>
    <property type="evidence" value="ECO:0007669"/>
    <property type="project" value="UniProtKB-KW"/>
</dbReference>
<keyword evidence="5" id="KW-0067">ATP-binding</keyword>
<feature type="domain" description="Helicase ATP-binding" evidence="9">
    <location>
        <begin position="53"/>
        <end position="223"/>
    </location>
</feature>
<evidence type="ECO:0000256" key="8">
    <source>
        <dbReference type="PROSITE-ProRule" id="PRU00552"/>
    </source>
</evidence>
<feature type="short sequence motif" description="Q motif" evidence="8">
    <location>
        <begin position="22"/>
        <end position="50"/>
    </location>
</feature>
<keyword evidence="6" id="KW-0694">RNA-binding</keyword>
<evidence type="ECO:0000313" key="13">
    <source>
        <dbReference type="Proteomes" id="UP000683925"/>
    </source>
</evidence>
<name>A0A8S1XUU9_PAROT</name>
<protein>
    <recommendedName>
        <fullName evidence="1">RNA helicase</fullName>
        <ecNumber evidence="1">3.6.4.13</ecNumber>
    </recommendedName>
</protein>
<evidence type="ECO:0000256" key="1">
    <source>
        <dbReference type="ARBA" id="ARBA00012552"/>
    </source>
</evidence>
<dbReference type="FunFam" id="3.40.50.300:FF:000031">
    <property type="entry name" value="Eukaryotic initiation factor 4A-III"/>
    <property type="match status" value="1"/>
</dbReference>
<dbReference type="PROSITE" id="PS51194">
    <property type="entry name" value="HELICASE_CTER"/>
    <property type="match status" value="1"/>
</dbReference>
<keyword evidence="2" id="KW-0547">Nucleotide-binding</keyword>
<dbReference type="GO" id="GO:0003724">
    <property type="term" value="F:RNA helicase activity"/>
    <property type="evidence" value="ECO:0007669"/>
    <property type="project" value="UniProtKB-EC"/>
</dbReference>
<dbReference type="PANTHER" id="PTHR47958">
    <property type="entry name" value="ATP-DEPENDENT RNA HELICASE DBP3"/>
    <property type="match status" value="1"/>
</dbReference>
<dbReference type="InterPro" id="IPR011545">
    <property type="entry name" value="DEAD/DEAH_box_helicase_dom"/>
</dbReference>
<dbReference type="EC" id="3.6.4.13" evidence="1"/>
<dbReference type="GO" id="GO:0003723">
    <property type="term" value="F:RNA binding"/>
    <property type="evidence" value="ECO:0007669"/>
    <property type="project" value="UniProtKB-KW"/>
</dbReference>
<dbReference type="InterPro" id="IPR014001">
    <property type="entry name" value="Helicase_ATP-bd"/>
</dbReference>
<dbReference type="OrthoDB" id="10321072at2759"/>
<dbReference type="PROSITE" id="PS51192">
    <property type="entry name" value="HELICASE_ATP_BIND_1"/>
    <property type="match status" value="1"/>
</dbReference>
<evidence type="ECO:0000313" key="12">
    <source>
        <dbReference type="EMBL" id="CAD8204803.1"/>
    </source>
</evidence>
<dbReference type="SMART" id="SM00490">
    <property type="entry name" value="HELICc"/>
    <property type="match status" value="1"/>
</dbReference>